<feature type="compositionally biased region" description="Acidic residues" evidence="1">
    <location>
        <begin position="90"/>
        <end position="127"/>
    </location>
</feature>
<gene>
    <name evidence="3" type="ORF">D6850_08390</name>
</gene>
<feature type="region of interest" description="Disordered" evidence="1">
    <location>
        <begin position="249"/>
        <end position="270"/>
    </location>
</feature>
<feature type="compositionally biased region" description="Gly residues" evidence="1">
    <location>
        <begin position="149"/>
        <end position="169"/>
    </location>
</feature>
<dbReference type="InterPro" id="IPR037104">
    <property type="entry name" value="Annexin_sf"/>
</dbReference>
<protein>
    <submittedName>
        <fullName evidence="3">Uncharacterized protein</fullName>
    </submittedName>
</protein>
<keyword evidence="2" id="KW-1133">Transmembrane helix</keyword>
<feature type="region of interest" description="Disordered" evidence="1">
    <location>
        <begin position="287"/>
        <end position="306"/>
    </location>
</feature>
<feature type="region of interest" description="Disordered" evidence="1">
    <location>
        <begin position="1917"/>
        <end position="1942"/>
    </location>
</feature>
<sequence>MAARPASPARAQPDLSDSAEPSDFVRATDDAARRYLAALLRERGAPVGGVSADLAAEAQRTIGNGATAELLDPAPEDAAPETIDTRDDGAPDEVDAEEDEEELLPDPEDPAPADPAEDPALEDEEPSAQDTPPPKEGAEVESAPPPSSDGGGAGPGGGGGVVVPSGGGAQAVVAAAQQTAQNMPGAPASGQGGERARPMRRRRRRPTRRQIAGPPPVPLVEPEFTVSPDPIEPATKAIEEIAARQLPAQEMPPVPASPGENTVPAPERRLSSSDLRLISLGVGAMDRAGLSHEGGTALPEEAEAGETRNRLLALRENLLNPDAPADAQSGEMAPPEDAARETPAPQQDGEETDAEDAAPEPFTVQPAPVPSTDMTLAEQEMFTAVLANLKAGGRDAAKTLLNRIKRQMPEYPGGVLAREDPAALDNLGKGLLPDLEERMNTQVEGVAEVIGTAGAVLDEAVSQRRAALEEEADSQTERIRADAEAELLTIEDTAQARLDDAAAAEAQAADARRRAGSVGAAPELGFRRTAEAVIGRIQAKVSEAIAGFEFEKTERHKRLDAAKARWISAIDLASLADQFDAERARGLEPGATHPPDISRADRRAISNAINAARDWKTRQTTFIDGEIRRMKGQVDATVALNIRDVQDAGAAAFRALRDWGNEQDGNVGEWWREKVADLDEWAENATDTANTWASVDSRLARMQMQRAAQAARHRIQQRIARDEEENAAYQELTEGQKRNFIARNVLNSNQLIRQLGAPLRQSLFEARRESVAQTVESELFALPRGQWPALNAAARAKNSSFDAEQRANKILAAGYDDNLGTEEDDIFSALSGLRTIERLAVTAAYNDMRGSDNALYNDLDGELSGDEWRRAQRLMSGEHGRAAAEAIHDAVYGPGTDEDQIYEALETLNQLPEPDRTKELKRADAEYRRRYGESLSSRLSEDLSGSEAGRALALAAGEMDEARAHEMNYALGSHDADAAAAVYERIRSEEMANARREGWTPAQYEAAVLRRNQALNDAFETQYADVANYNWGQGTALENAVVYQFAFDEGSRHRLQEFQAGDLIGVSAGRMQGERRSFYADDEAMGDVVTAQYQAAADLTELERGPEMRAGVRRRVAREVRRREDADDPMTAEEIENYRMARDREMNAAMAEAAFDRAGRSVDALDARLQDRYDISLDDMITNTMSDNVFGDGGDLSNARERIAIMRRDADDAGALPSRRLDWAYTRVRDGIAGAGTDLPELRDSMGGLTREEMLLLNDRWKSEHDGETLRDAIQSDTSGRDEDDLVDLYDHGAPTTVAQQVDQLRRKLNRDEESVGFLGAWASENHSTRSRERLAELEAMAERMRDPNLTPQQREDITASFTEQRGSVENAIQAQRDRVDSYADMVTTVLGYVVSAVVIIAAAALTVVSGGTLSPALGAAIALTGSIVGTVSGIAAKAAIKGGAYGMEELGTDIAVGLVDLAVTMATAGMFKGGALFRNAGAMVTGVMEEVKAISRQSLRVGMRAAASQTARGAAAGAARATAREGAEAGASGGLLAAGRAYAREQAIDAATAIPTTLTANLLNEDNWRHGNVAANVLRGTWEASLQNLRDGVIMGGAGNLANRGARRLIHPAPLTPQQTHARSLRHWRHDNPGASPAEYARYVESYAAANSDHADVVRAAQREARRSLLSEIPPRERGAVADVPIIHVNDLQFRTYNKGNFGDAFVHVQNGQAVIIIRDGAPASAVAAIGPDLRDIVAPGTRGRTVYPAESLPPRLRDRVEVDVVNDPAFGADEVRAVPQRDRDGNIVGVALQVGPNARAIDIQLHVGTLDAMRRYAGLAGRVRMFMNRIGRRLGMDIVDPAQLARWEASLEVAKLPAIIDERMTRLSEHGLDPRRRALVMEEIANLERQFLQEVARAEPGAAAEARGYVAAKAQGDADAATRPAEESETAPPDLTPAQRTTHLRDLIQRIRAEQTRLAELDQHLLDAQGKDHSTAQNGIREQRDSYAAAMRELKQHLPADLHPMIDYIDRPHPWPPTVAANHSALAAHPAFAAALAQLGKQDQNTITRVGAYQEIIAEFHRTRESIEAGQRRGEELIARLQAEYRDIGGDAFMGVDLHPDLPERAAPPGYQPEYAFEAKFRDRLGSELGGELMQAIIERIEMGQSARFDALAEQADIISAALGDKTLEKVFEQVLAHRQGYRAELSLASSIAEGIDNLPGSGEHTVIDFGDPIGANEADVISVDAEGNVFLWDSKYRGEGSAALHSETFSDSDRRENAAREALKILEDPDRTQGLSEQALIEARKNLEAGTFFAITSHTNDVFTFRHSPPIAVVNGVRQ</sequence>
<feature type="region of interest" description="Disordered" evidence="1">
    <location>
        <begin position="321"/>
        <end position="370"/>
    </location>
</feature>
<dbReference type="Proteomes" id="UP000281128">
    <property type="component" value="Unassembled WGS sequence"/>
</dbReference>
<dbReference type="GO" id="GO:0005509">
    <property type="term" value="F:calcium ion binding"/>
    <property type="evidence" value="ECO:0007669"/>
    <property type="project" value="InterPro"/>
</dbReference>
<evidence type="ECO:0000256" key="1">
    <source>
        <dbReference type="SAM" id="MobiDB-lite"/>
    </source>
</evidence>
<keyword evidence="2" id="KW-0812">Transmembrane</keyword>
<feature type="compositionally biased region" description="Basic residues" evidence="1">
    <location>
        <begin position="198"/>
        <end position="208"/>
    </location>
</feature>
<feature type="transmembrane region" description="Helical" evidence="2">
    <location>
        <begin position="1417"/>
        <end position="1437"/>
    </location>
</feature>
<evidence type="ECO:0000313" key="4">
    <source>
        <dbReference type="Proteomes" id="UP000281128"/>
    </source>
</evidence>
<feature type="region of interest" description="Disordered" evidence="1">
    <location>
        <begin position="1"/>
        <end position="26"/>
    </location>
</feature>
<keyword evidence="2" id="KW-0472">Membrane</keyword>
<feature type="region of interest" description="Disordered" evidence="1">
    <location>
        <begin position="64"/>
        <end position="230"/>
    </location>
</feature>
<feature type="compositionally biased region" description="Low complexity" evidence="1">
    <location>
        <begin position="1"/>
        <end position="11"/>
    </location>
</feature>
<feature type="compositionally biased region" description="Low complexity" evidence="1">
    <location>
        <begin position="170"/>
        <end position="181"/>
    </location>
</feature>
<dbReference type="OrthoDB" id="7604964at2"/>
<organism evidence="3 4">
    <name type="scientific">Roseovarius spongiae</name>
    <dbReference type="NCBI Taxonomy" id="2320272"/>
    <lineage>
        <taxon>Bacteria</taxon>
        <taxon>Pseudomonadati</taxon>
        <taxon>Pseudomonadota</taxon>
        <taxon>Alphaproteobacteria</taxon>
        <taxon>Rhodobacterales</taxon>
        <taxon>Roseobacteraceae</taxon>
        <taxon>Roseovarius</taxon>
    </lineage>
</organism>
<dbReference type="RefSeq" id="WP_121165792.1">
    <property type="nucleotide sequence ID" value="NZ_RAPE01000002.1"/>
</dbReference>
<dbReference type="Gene3D" id="1.10.220.10">
    <property type="entry name" value="Annexin"/>
    <property type="match status" value="2"/>
</dbReference>
<comment type="caution">
    <text evidence="3">The sequence shown here is derived from an EMBL/GenBank/DDBJ whole genome shotgun (WGS) entry which is preliminary data.</text>
</comment>
<proteinExistence type="predicted"/>
<dbReference type="EMBL" id="RAPE01000002">
    <property type="protein sequence ID" value="RKF14880.1"/>
    <property type="molecule type" value="Genomic_DNA"/>
</dbReference>
<feature type="compositionally biased region" description="Acidic residues" evidence="1">
    <location>
        <begin position="348"/>
        <end position="358"/>
    </location>
</feature>
<keyword evidence="4" id="KW-1185">Reference proteome</keyword>
<evidence type="ECO:0000313" key="3">
    <source>
        <dbReference type="EMBL" id="RKF14880.1"/>
    </source>
</evidence>
<dbReference type="GO" id="GO:0005544">
    <property type="term" value="F:calcium-dependent phospholipid binding"/>
    <property type="evidence" value="ECO:0007669"/>
    <property type="project" value="InterPro"/>
</dbReference>
<accession>A0A3A8AW52</accession>
<reference evidence="3 4" key="1">
    <citation type="submission" date="2018-09" db="EMBL/GenBank/DDBJ databases">
        <title>Roseovarius spongiae sp. nov., isolated from a marine sponge.</title>
        <authorList>
            <person name="Zhuang L."/>
            <person name="Luo L."/>
        </authorList>
    </citation>
    <scope>NUCLEOTIDE SEQUENCE [LARGE SCALE GENOMIC DNA]</scope>
    <source>
        <strain evidence="3 4">HN-E21</strain>
    </source>
</reference>
<name>A0A3A8AW52_9RHOB</name>
<evidence type="ECO:0000256" key="2">
    <source>
        <dbReference type="SAM" id="Phobius"/>
    </source>
</evidence>
<feature type="transmembrane region" description="Helical" evidence="2">
    <location>
        <begin position="1390"/>
        <end position="1410"/>
    </location>
</feature>
<dbReference type="SUPFAM" id="SSF47874">
    <property type="entry name" value="Annexin"/>
    <property type="match status" value="1"/>
</dbReference>